<dbReference type="EMBL" id="MU118595">
    <property type="protein sequence ID" value="KAF9642222.1"/>
    <property type="molecule type" value="Genomic_DNA"/>
</dbReference>
<dbReference type="Proteomes" id="UP000886501">
    <property type="component" value="Unassembled WGS sequence"/>
</dbReference>
<reference evidence="1" key="2">
    <citation type="journal article" date="2020" name="Nat. Commun.">
        <title>Large-scale genome sequencing of mycorrhizal fungi provides insights into the early evolution of symbiotic traits.</title>
        <authorList>
            <person name="Miyauchi S."/>
            <person name="Kiss E."/>
            <person name="Kuo A."/>
            <person name="Drula E."/>
            <person name="Kohler A."/>
            <person name="Sanchez-Garcia M."/>
            <person name="Morin E."/>
            <person name="Andreopoulos B."/>
            <person name="Barry K.W."/>
            <person name="Bonito G."/>
            <person name="Buee M."/>
            <person name="Carver A."/>
            <person name="Chen C."/>
            <person name="Cichocki N."/>
            <person name="Clum A."/>
            <person name="Culley D."/>
            <person name="Crous P.W."/>
            <person name="Fauchery L."/>
            <person name="Girlanda M."/>
            <person name="Hayes R.D."/>
            <person name="Keri Z."/>
            <person name="LaButti K."/>
            <person name="Lipzen A."/>
            <person name="Lombard V."/>
            <person name="Magnuson J."/>
            <person name="Maillard F."/>
            <person name="Murat C."/>
            <person name="Nolan M."/>
            <person name="Ohm R.A."/>
            <person name="Pangilinan J."/>
            <person name="Pereira M.F."/>
            <person name="Perotto S."/>
            <person name="Peter M."/>
            <person name="Pfister S."/>
            <person name="Riley R."/>
            <person name="Sitrit Y."/>
            <person name="Stielow J.B."/>
            <person name="Szollosi G."/>
            <person name="Zifcakova L."/>
            <person name="Stursova M."/>
            <person name="Spatafora J.W."/>
            <person name="Tedersoo L."/>
            <person name="Vaario L.M."/>
            <person name="Yamada A."/>
            <person name="Yan M."/>
            <person name="Wang P."/>
            <person name="Xu J."/>
            <person name="Bruns T."/>
            <person name="Baldrian P."/>
            <person name="Vilgalys R."/>
            <person name="Dunand C."/>
            <person name="Henrissat B."/>
            <person name="Grigoriev I.V."/>
            <person name="Hibbett D."/>
            <person name="Nagy L.G."/>
            <person name="Martin F.M."/>
        </authorList>
    </citation>
    <scope>NUCLEOTIDE SEQUENCE</scope>
    <source>
        <strain evidence="1">P2</strain>
    </source>
</reference>
<evidence type="ECO:0000313" key="1">
    <source>
        <dbReference type="EMBL" id="KAF9642222.1"/>
    </source>
</evidence>
<evidence type="ECO:0000313" key="2">
    <source>
        <dbReference type="Proteomes" id="UP000886501"/>
    </source>
</evidence>
<organism evidence="1 2">
    <name type="scientific">Thelephora ganbajun</name>
    <name type="common">Ganba fungus</name>
    <dbReference type="NCBI Taxonomy" id="370292"/>
    <lineage>
        <taxon>Eukaryota</taxon>
        <taxon>Fungi</taxon>
        <taxon>Dikarya</taxon>
        <taxon>Basidiomycota</taxon>
        <taxon>Agaricomycotina</taxon>
        <taxon>Agaricomycetes</taxon>
        <taxon>Thelephorales</taxon>
        <taxon>Thelephoraceae</taxon>
        <taxon>Thelephora</taxon>
    </lineage>
</organism>
<proteinExistence type="predicted"/>
<comment type="caution">
    <text evidence="1">The sequence shown here is derived from an EMBL/GenBank/DDBJ whole genome shotgun (WGS) entry which is preliminary data.</text>
</comment>
<sequence length="66" mass="7542">MTQPPDETKPIKYSPDLSRRKAKGRVHCHIQSTYPRVRPSGWQKSSACGQCPQVRIKGPPSKRKRN</sequence>
<protein>
    <submittedName>
        <fullName evidence="1">Uncharacterized protein</fullName>
    </submittedName>
</protein>
<reference evidence="1" key="1">
    <citation type="submission" date="2019-10" db="EMBL/GenBank/DDBJ databases">
        <authorList>
            <consortium name="DOE Joint Genome Institute"/>
            <person name="Kuo A."/>
            <person name="Miyauchi S."/>
            <person name="Kiss E."/>
            <person name="Drula E."/>
            <person name="Kohler A."/>
            <person name="Sanchez-Garcia M."/>
            <person name="Andreopoulos B."/>
            <person name="Barry K.W."/>
            <person name="Bonito G."/>
            <person name="Buee M."/>
            <person name="Carver A."/>
            <person name="Chen C."/>
            <person name="Cichocki N."/>
            <person name="Clum A."/>
            <person name="Culley D."/>
            <person name="Crous P.W."/>
            <person name="Fauchery L."/>
            <person name="Girlanda M."/>
            <person name="Hayes R."/>
            <person name="Keri Z."/>
            <person name="Labutti K."/>
            <person name="Lipzen A."/>
            <person name="Lombard V."/>
            <person name="Magnuson J."/>
            <person name="Maillard F."/>
            <person name="Morin E."/>
            <person name="Murat C."/>
            <person name="Nolan M."/>
            <person name="Ohm R."/>
            <person name="Pangilinan J."/>
            <person name="Pereira M."/>
            <person name="Perotto S."/>
            <person name="Peter M."/>
            <person name="Riley R."/>
            <person name="Sitrit Y."/>
            <person name="Stielow B."/>
            <person name="Szollosi G."/>
            <person name="Zifcakova L."/>
            <person name="Stursova M."/>
            <person name="Spatafora J.W."/>
            <person name="Tedersoo L."/>
            <person name="Vaario L.-M."/>
            <person name="Yamada A."/>
            <person name="Yan M."/>
            <person name="Wang P."/>
            <person name="Xu J."/>
            <person name="Bruns T."/>
            <person name="Baldrian P."/>
            <person name="Vilgalys R."/>
            <person name="Henrissat B."/>
            <person name="Grigoriev I.V."/>
            <person name="Hibbett D."/>
            <person name="Nagy L.G."/>
            <person name="Martin F.M."/>
        </authorList>
    </citation>
    <scope>NUCLEOTIDE SEQUENCE</scope>
    <source>
        <strain evidence="1">P2</strain>
    </source>
</reference>
<accession>A0ACB6YY62</accession>
<gene>
    <name evidence="1" type="ORF">BDM02DRAFT_2477020</name>
</gene>
<keyword evidence="2" id="KW-1185">Reference proteome</keyword>
<name>A0ACB6YY62_THEGA</name>